<name>A0A0N4UXV5_ENTVE</name>
<dbReference type="WBParaSite" id="EVEC_0000238401-mRNA-1">
    <property type="protein sequence ID" value="EVEC_0000238401-mRNA-1"/>
    <property type="gene ID" value="EVEC_0000238401"/>
</dbReference>
<keyword evidence="7" id="KW-1185">Reference proteome</keyword>
<accession>A0A0N4UXV5</accession>
<feature type="compositionally biased region" description="Low complexity" evidence="5">
    <location>
        <begin position="1137"/>
        <end position="1152"/>
    </location>
</feature>
<dbReference type="InterPro" id="IPR019734">
    <property type="entry name" value="TPR_rpt"/>
</dbReference>
<evidence type="ECO:0000256" key="4">
    <source>
        <dbReference type="SAM" id="Coils"/>
    </source>
</evidence>
<dbReference type="STRING" id="51028.A0A0N4UXV5"/>
<evidence type="ECO:0000256" key="5">
    <source>
        <dbReference type="SAM" id="MobiDB-lite"/>
    </source>
</evidence>
<dbReference type="GO" id="GO:0016593">
    <property type="term" value="C:Cdc73/Paf1 complex"/>
    <property type="evidence" value="ECO:0007669"/>
    <property type="project" value="TreeGrafter"/>
</dbReference>
<feature type="coiled-coil region" evidence="4">
    <location>
        <begin position="1038"/>
        <end position="1104"/>
    </location>
</feature>
<dbReference type="SUPFAM" id="SSF48452">
    <property type="entry name" value="TPR-like"/>
    <property type="match status" value="3"/>
</dbReference>
<dbReference type="FunFam" id="1.25.40.10:FF:000322">
    <property type="entry name" value="RNA polymerase-associated protein CTR9 homolog"/>
    <property type="match status" value="1"/>
</dbReference>
<evidence type="ECO:0000313" key="8">
    <source>
        <dbReference type="WBParaSite" id="EVEC_0000238401-mRNA-1"/>
    </source>
</evidence>
<dbReference type="FunFam" id="1.25.40.10:FF:000289">
    <property type="entry name" value="RNA polymerase-associated protein CTR9 homolog"/>
    <property type="match status" value="1"/>
</dbReference>
<feature type="compositionally biased region" description="Basic residues" evidence="5">
    <location>
        <begin position="1153"/>
        <end position="1166"/>
    </location>
</feature>
<dbReference type="InterPro" id="IPR023250">
    <property type="entry name" value="Cyclin-dep_Kinase_2_interact"/>
</dbReference>
<dbReference type="GO" id="GO:0000993">
    <property type="term" value="F:RNA polymerase II complex binding"/>
    <property type="evidence" value="ECO:0007669"/>
    <property type="project" value="TreeGrafter"/>
</dbReference>
<dbReference type="InterPro" id="IPR011990">
    <property type="entry name" value="TPR-like_helical_dom_sf"/>
</dbReference>
<evidence type="ECO:0000256" key="1">
    <source>
        <dbReference type="ARBA" id="ARBA00022737"/>
    </source>
</evidence>
<organism evidence="8">
    <name type="scientific">Enterobius vermicularis</name>
    <name type="common">Human pinworm</name>
    <dbReference type="NCBI Taxonomy" id="51028"/>
    <lineage>
        <taxon>Eukaryota</taxon>
        <taxon>Metazoa</taxon>
        <taxon>Ecdysozoa</taxon>
        <taxon>Nematoda</taxon>
        <taxon>Chromadorea</taxon>
        <taxon>Rhabditida</taxon>
        <taxon>Spirurina</taxon>
        <taxon>Oxyuridomorpha</taxon>
        <taxon>Oxyuroidea</taxon>
        <taxon>Oxyuridae</taxon>
        <taxon>Enterobius</taxon>
    </lineage>
</organism>
<feature type="region of interest" description="Disordered" evidence="5">
    <location>
        <begin position="1111"/>
        <end position="1275"/>
    </location>
</feature>
<feature type="repeat" description="TPR" evidence="3">
    <location>
        <begin position="428"/>
        <end position="461"/>
    </location>
</feature>
<dbReference type="SMART" id="SM00028">
    <property type="entry name" value="TPR"/>
    <property type="match status" value="11"/>
</dbReference>
<dbReference type="Gene3D" id="1.25.40.10">
    <property type="entry name" value="Tetratricopeptide repeat domain"/>
    <property type="match status" value="4"/>
</dbReference>
<evidence type="ECO:0000313" key="7">
    <source>
        <dbReference type="Proteomes" id="UP000274131"/>
    </source>
</evidence>
<dbReference type="Proteomes" id="UP000274131">
    <property type="component" value="Unassembled WGS sequence"/>
</dbReference>
<dbReference type="Pfam" id="PF13181">
    <property type="entry name" value="TPR_8"/>
    <property type="match status" value="2"/>
</dbReference>
<evidence type="ECO:0000256" key="3">
    <source>
        <dbReference type="PROSITE-ProRule" id="PRU00339"/>
    </source>
</evidence>
<protein>
    <submittedName>
        <fullName evidence="8">TPR_REGION domain-containing protein</fullName>
    </submittedName>
</protein>
<reference evidence="6 7" key="2">
    <citation type="submission" date="2018-10" db="EMBL/GenBank/DDBJ databases">
        <authorList>
            <consortium name="Pathogen Informatics"/>
        </authorList>
    </citation>
    <scope>NUCLEOTIDE SEQUENCE [LARGE SCALE GENOMIC DNA]</scope>
</reference>
<keyword evidence="1" id="KW-0677">Repeat</keyword>
<gene>
    <name evidence="6" type="ORF">EVEC_LOCUS2092</name>
</gene>
<dbReference type="PANTHER" id="PTHR14027:SF2">
    <property type="entry name" value="RNA POLYMERASE-ASSOCIATED PROTEIN CTR9 HOMOLOG"/>
    <property type="match status" value="1"/>
</dbReference>
<dbReference type="InterPro" id="IPR031101">
    <property type="entry name" value="Ctr9"/>
</dbReference>
<keyword evidence="4" id="KW-0175">Coiled coil</keyword>
<dbReference type="OrthoDB" id="343875at2759"/>
<dbReference type="Pfam" id="PF13432">
    <property type="entry name" value="TPR_16"/>
    <property type="match status" value="2"/>
</dbReference>
<dbReference type="GO" id="GO:0006355">
    <property type="term" value="P:regulation of DNA-templated transcription"/>
    <property type="evidence" value="ECO:0007669"/>
    <property type="project" value="InterPro"/>
</dbReference>
<keyword evidence="2 3" id="KW-0802">TPR repeat</keyword>
<feature type="compositionally biased region" description="Basic residues" evidence="5">
    <location>
        <begin position="1187"/>
        <end position="1196"/>
    </location>
</feature>
<sequence length="1286" mass="148243">MAFSYRVKQSVEIPLKDSPDNVDSRVSLKFPSSFSARLEISLAFKMVAFERRVSDLCVDVWNLTQRWSVLNIKSAETLEKVVNDRLRLMYSKRFFSNSSQPVINENNDQLQAESSSLLAPAKKLSADEKDRLLCELINNSEKLSSSLEEFSTVCKKLHTALNQLLPLQKLCCGRLSSETSSAEKLQALAETFPFLLSMYEQEMNAKKAVLADLRHFESRDVFMAILASWKHEAFVDKNVLSVIYSLVELIELEFNSLPEDGSEVLAILKGEHAALHYWIDVALAYYARGNEVDFVRILELAGSEASLDYNEYPNDQMRALDILAAYYCHREKNKEKKKEWHTKATLLYTTADKIIMYDTYHLLGRAYFCLLEGKIDQAEQQFNFVLNQLNENIPATLGKACIFFQKKEFRKALNCYKCVLRKLPDCPEDVRLGIGYCLAKLGRMDKARAAFQRVLDLDPENVNALVALAILDLNTGNEGIQKGVQLLSRAYNVDRENPVVLNHLANHFFYKKMFDRVEHLAWHAFQITDNEAMRAESSFQLARSYHFRNNFEKAFQHYYQATQFASPNFAISCFEKVLKVFPNNYDTLKVLGSLYAHSEPADQKEKETRRQKAKEVLKKVVDMFPDDIEALIDYAQLIENSNPQASLEAYQKVIELLQANTIDVPPEITNNIGSLHFSIGQYEEAKASFELALKKLADDSAEELKLLQITVKYNLARSNEMLCLFNTAEQLYKSILHEKPNYIDCYMRLGCLARDKGQIYESSVWFKEGMSINQTHADAWLLIANLHMSKSEWAPAQKKFEYVMKLTEHHNDPYSFVGLGNVWLETLFSITRRKEKDKDYRERALNMYSKALKVHSKNLYAANGIGCILAQKGAIQEARDIFAQVREATAEFPDVWMNIAHVYMEQKQYVAAIQMYDNCMKKFGRFNHIPLLQYLARAYYRAGKLIECKQVLEKAACEAPDNLLIKYNHAFTLKKLAMQMLKDDKSSLEMVLGAVEDLKTAERIFTYISQNREETMGQARLVSRTASAAEARDCGDLLKQAQTYLQRAKAQDEEEQRQRQRQEEERLALKRKLEEEAREREEKAKREVEALKQMRREYVEKTKEYLRLPTVVEERKSRGGGGGRRRRERDGDEFVNDSSDMGDWGDGDASASRQKREKKRGRKRHERRAESSNESGVEGEREERRRKEGKRKRRKEERREIELSTKQKAKVKSREFVQSDDDSSDEGVERNIPENGGHSSESSNGVSQKHRRVVASDSSEEEKSEHSSNEASHIVQVVKRLEMLGY</sequence>
<dbReference type="EMBL" id="UXUI01007316">
    <property type="protein sequence ID" value="VDD86949.1"/>
    <property type="molecule type" value="Genomic_DNA"/>
</dbReference>
<feature type="repeat" description="TPR" evidence="3">
    <location>
        <begin position="666"/>
        <end position="699"/>
    </location>
</feature>
<dbReference type="PROSITE" id="PS50005">
    <property type="entry name" value="TPR"/>
    <property type="match status" value="2"/>
</dbReference>
<reference evidence="8" key="1">
    <citation type="submission" date="2017-02" db="UniProtKB">
        <authorList>
            <consortium name="WormBaseParasite"/>
        </authorList>
    </citation>
    <scope>IDENTIFICATION</scope>
</reference>
<dbReference type="PRINTS" id="PR02040">
    <property type="entry name" value="CDK2IP"/>
</dbReference>
<evidence type="ECO:0000313" key="6">
    <source>
        <dbReference type="EMBL" id="VDD86949.1"/>
    </source>
</evidence>
<proteinExistence type="predicted"/>
<evidence type="ECO:0000256" key="2">
    <source>
        <dbReference type="ARBA" id="ARBA00022803"/>
    </source>
</evidence>
<dbReference type="PANTHER" id="PTHR14027">
    <property type="entry name" value="RNA POLYMERASE-ASSOCIATED PROTEIN CTR9"/>
    <property type="match status" value="1"/>
</dbReference>
<feature type="compositionally biased region" description="Low complexity" evidence="5">
    <location>
        <begin position="1234"/>
        <end position="1247"/>
    </location>
</feature>
<dbReference type="GO" id="GO:0006368">
    <property type="term" value="P:transcription elongation by RNA polymerase II"/>
    <property type="evidence" value="ECO:0007669"/>
    <property type="project" value="TreeGrafter"/>
</dbReference>